<dbReference type="InterPro" id="IPR036285">
    <property type="entry name" value="PRP4-like_sf"/>
</dbReference>
<feature type="compositionally biased region" description="Pro residues" evidence="10">
    <location>
        <begin position="1"/>
        <end position="11"/>
    </location>
</feature>
<evidence type="ECO:0000313" key="13">
    <source>
        <dbReference type="Proteomes" id="UP000601435"/>
    </source>
</evidence>
<dbReference type="InterPro" id="IPR005502">
    <property type="entry name" value="Ribosyl_crysJ1"/>
</dbReference>
<feature type="region of interest" description="Disordered" evidence="10">
    <location>
        <begin position="670"/>
        <end position="717"/>
    </location>
</feature>
<evidence type="ECO:0000256" key="1">
    <source>
        <dbReference type="ARBA" id="ARBA00000382"/>
    </source>
</evidence>
<keyword evidence="9" id="KW-0460">Magnesium</keyword>
<evidence type="ECO:0000256" key="6">
    <source>
        <dbReference type="ARBA" id="ARBA00023295"/>
    </source>
</evidence>
<dbReference type="GO" id="GO:0008380">
    <property type="term" value="P:RNA splicing"/>
    <property type="evidence" value="ECO:0007669"/>
    <property type="project" value="InterPro"/>
</dbReference>
<feature type="binding site" evidence="9">
    <location>
        <position position="420"/>
    </location>
    <ligand>
        <name>Mg(2+)</name>
        <dbReference type="ChEBI" id="CHEBI:18420"/>
        <label>1</label>
    </ligand>
</feature>
<dbReference type="Gene3D" id="2.70.98.30">
    <property type="entry name" value="Golgi alpha-mannosidase II, domain 4"/>
    <property type="match status" value="1"/>
</dbReference>
<evidence type="ECO:0000256" key="4">
    <source>
        <dbReference type="ARBA" id="ARBA00022801"/>
    </source>
</evidence>
<dbReference type="InterPro" id="IPR040720">
    <property type="entry name" value="GH81_C"/>
</dbReference>
<dbReference type="SUPFAM" id="SSF47938">
    <property type="entry name" value="Functional domain of the splicing factor Prp18"/>
    <property type="match status" value="1"/>
</dbReference>
<dbReference type="SMART" id="SM00500">
    <property type="entry name" value="SFM"/>
    <property type="match status" value="1"/>
</dbReference>
<dbReference type="Gene3D" id="1.10.4080.10">
    <property type="entry name" value="ADP-ribosylation/Crystallin J1"/>
    <property type="match status" value="1"/>
</dbReference>
<evidence type="ECO:0000256" key="9">
    <source>
        <dbReference type="PIRSR" id="PIRSR605502-1"/>
    </source>
</evidence>
<evidence type="ECO:0000313" key="12">
    <source>
        <dbReference type="EMBL" id="CAE7198424.1"/>
    </source>
</evidence>
<dbReference type="Pfam" id="PF10283">
    <property type="entry name" value="zf-CCHH"/>
    <property type="match status" value="1"/>
</dbReference>
<keyword evidence="13" id="KW-1185">Reference proteome</keyword>
<feature type="non-terminal residue" evidence="12">
    <location>
        <position position="1848"/>
    </location>
</feature>
<evidence type="ECO:0000256" key="3">
    <source>
        <dbReference type="ARBA" id="ARBA00012780"/>
    </source>
</evidence>
<dbReference type="GO" id="GO:0005681">
    <property type="term" value="C:spliceosomal complex"/>
    <property type="evidence" value="ECO:0007669"/>
    <property type="project" value="InterPro"/>
</dbReference>
<dbReference type="Pfam" id="PF03639">
    <property type="entry name" value="Glyco_hydro_81"/>
    <property type="match status" value="1"/>
</dbReference>
<keyword evidence="8" id="KW-0624">Polysaccharide degradation</keyword>
<evidence type="ECO:0000256" key="5">
    <source>
        <dbReference type="ARBA" id="ARBA00023277"/>
    </source>
</evidence>
<evidence type="ECO:0000256" key="8">
    <source>
        <dbReference type="ARBA" id="ARBA00023326"/>
    </source>
</evidence>
<comment type="similarity">
    <text evidence="2">Belongs to the glycosyl hydrolase 81 family.</text>
</comment>
<dbReference type="InterPro" id="IPR040451">
    <property type="entry name" value="GH81_N"/>
</dbReference>
<dbReference type="PROSITE" id="PS52008">
    <property type="entry name" value="GH81"/>
    <property type="match status" value="1"/>
</dbReference>
<dbReference type="PANTHER" id="PTHR31983:SF0">
    <property type="entry name" value="GLUCAN ENDO-1,3-BETA-D-GLUCOSIDASE 2"/>
    <property type="match status" value="1"/>
</dbReference>
<dbReference type="Pfam" id="PF03747">
    <property type="entry name" value="ADP_ribosyl_GH"/>
    <property type="match status" value="1"/>
</dbReference>
<dbReference type="Gene3D" id="1.20.940.10">
    <property type="entry name" value="Functional domain of the splicing factor Prp18"/>
    <property type="match status" value="1"/>
</dbReference>
<evidence type="ECO:0000256" key="7">
    <source>
        <dbReference type="ARBA" id="ARBA00023316"/>
    </source>
</evidence>
<feature type="binding site" evidence="9">
    <location>
        <position position="417"/>
    </location>
    <ligand>
        <name>Mg(2+)</name>
        <dbReference type="ChEBI" id="CHEBI:18420"/>
        <label>1</label>
    </ligand>
</feature>
<dbReference type="PANTHER" id="PTHR31983">
    <property type="entry name" value="ENDO-1,3(4)-BETA-GLUCANASE 1"/>
    <property type="match status" value="1"/>
</dbReference>
<dbReference type="Proteomes" id="UP000601435">
    <property type="component" value="Unassembled WGS sequence"/>
</dbReference>
<dbReference type="InterPro" id="IPR004098">
    <property type="entry name" value="Prp18"/>
</dbReference>
<organism evidence="12 13">
    <name type="scientific">Symbiodinium necroappetens</name>
    <dbReference type="NCBI Taxonomy" id="1628268"/>
    <lineage>
        <taxon>Eukaryota</taxon>
        <taxon>Sar</taxon>
        <taxon>Alveolata</taxon>
        <taxon>Dinophyceae</taxon>
        <taxon>Suessiales</taxon>
        <taxon>Symbiodiniaceae</taxon>
        <taxon>Symbiodinium</taxon>
    </lineage>
</organism>
<dbReference type="Pfam" id="PF17652">
    <property type="entry name" value="Glyco_hydro81C"/>
    <property type="match status" value="1"/>
</dbReference>
<keyword evidence="9" id="KW-0479">Metal-binding</keyword>
<keyword evidence="4" id="KW-0378">Hydrolase</keyword>
<feature type="region of interest" description="Disordered" evidence="10">
    <location>
        <begin position="1"/>
        <end position="20"/>
    </location>
</feature>
<comment type="cofactor">
    <cofactor evidence="9">
        <name>Mg(2+)</name>
        <dbReference type="ChEBI" id="CHEBI:18420"/>
    </cofactor>
    <text evidence="9">Binds 2 magnesium ions per subunit.</text>
</comment>
<gene>
    <name evidence="12" type="ORF">SNEC2469_LOCUS1451</name>
</gene>
<feature type="region of interest" description="Disordered" evidence="10">
    <location>
        <begin position="571"/>
        <end position="591"/>
    </location>
</feature>
<dbReference type="GO" id="GO:0000272">
    <property type="term" value="P:polysaccharide catabolic process"/>
    <property type="evidence" value="ECO:0007669"/>
    <property type="project" value="UniProtKB-KW"/>
</dbReference>
<keyword evidence="5" id="KW-0119">Carbohydrate metabolism</keyword>
<feature type="domain" description="Pre-mRNA processing factor 4 (PRP4)-like" evidence="11">
    <location>
        <begin position="588"/>
        <end position="640"/>
    </location>
</feature>
<reference evidence="12" key="1">
    <citation type="submission" date="2021-02" db="EMBL/GenBank/DDBJ databases">
        <authorList>
            <person name="Dougan E. K."/>
            <person name="Rhodes N."/>
            <person name="Thang M."/>
            <person name="Chan C."/>
        </authorList>
    </citation>
    <scope>NUCLEOTIDE SEQUENCE</scope>
</reference>
<evidence type="ECO:0000256" key="10">
    <source>
        <dbReference type="SAM" id="MobiDB-lite"/>
    </source>
</evidence>
<dbReference type="InterPro" id="IPR036705">
    <property type="entry name" value="Ribosyl_crysJ1_sf"/>
</dbReference>
<protein>
    <recommendedName>
        <fullName evidence="3">glucan endo-1,3-beta-D-glucosidase</fullName>
        <ecNumber evidence="3">3.2.1.39</ecNumber>
    </recommendedName>
</protein>
<comment type="caution">
    <text evidence="12">The sequence shown here is derived from an EMBL/GenBank/DDBJ whole genome shotgun (WGS) entry which is preliminary data.</text>
</comment>
<dbReference type="EC" id="3.2.1.39" evidence="3"/>
<dbReference type="Pfam" id="PF02840">
    <property type="entry name" value="Prp18"/>
    <property type="match status" value="1"/>
</dbReference>
<dbReference type="InterPro" id="IPR005200">
    <property type="entry name" value="Endo-beta-glucanase"/>
</dbReference>
<dbReference type="Gene3D" id="4.10.280.110">
    <property type="entry name" value="Pre-mRNA processing factor 4 domain"/>
    <property type="match status" value="1"/>
</dbReference>
<dbReference type="SUPFAM" id="SSF158230">
    <property type="entry name" value="PRP4-like"/>
    <property type="match status" value="1"/>
</dbReference>
<dbReference type="SUPFAM" id="SSF101478">
    <property type="entry name" value="ADP-ribosylglycohydrolase"/>
    <property type="match status" value="1"/>
</dbReference>
<dbReference type="InterPro" id="IPR019406">
    <property type="entry name" value="APLF_PBZ"/>
</dbReference>
<sequence length="1848" mass="205207">MGNSSPRPPPELDSSTSEPSFKDLETHCRKLNPQQRSALLGLLGTAIGDAVGLPFELHAHAKNRERFAIQQGESGESAAARFWSDVMPFLSSRLSPAEGTSFCRSYSDDTVCTDLKMHAIAKVVWTCGAMKVPENRLFEALMQEFLAWAHGSGGQLFQGYGGFTKDLLKPSRGNRLGHLKIELFQPDSDYWPTEDFLKFAQEHCSGNYPGGFPSFGNGAVMSMTPQVLFQMAGAGPAAQVLCCTHSEASAMLAADLLSELLRGIHEKKLKSGKDIGRFVLKSTAWKQSAARLNQLQDGYVYPCAAFREFLESGDCKADTANSFLHTLITKSNLPPSESELVTHPGPFGYFGEMLRIAANFDDDAVRQGTRLVVEGRPDVLVRFSQRGMNTTIMAIWCAAGAKACVGWLQRMLYVGGDTDTIGAVAGQIACPLLEPDDVMRSFQQGVALDGLHGQAVAVAHAAARRFFYRSLLFVRASWSQLLQTPRLVDAKYDGLTTPDGMRLAGHRRTSCRYGGKCYDRKRQHRSQYSHPGDEDWQRLPCRYQSHCRNRADTGHLLEFSHPGDHDWEVGEAAAKSDSDEDEDEITRKDREMTKRRLRELGQPATFFAETDAQRFRRLQGCELSRDQDVLADGSTNVMQILDRRQQREREAAGGIRQGVDIVDAEDAEFATQEGTVTRHEPNDNDSDSEDDGPKLAVVLGSEPDERDKEQEEAQRKLDAASHAVMTWIRSMLRAWEAQLTERAAAEPERAGWLLHLVEDMCHGHVQYMGFMRCTGTASLILIVGLNLPSCLADQLLQPISTDTPNSELFPHVSGHVLKPVNTAVHGPKSTNKFWANWIVSDPMTGDGAMHAIYPMPYALKLGDRHELKASHNRQPRVWYQDGMLKNRDSSRIELYQTSFVGEFALGASELVGVSSSFEIGQEGLFGVHVNVKQADGETVVMYPIYSGMAYVSGRYYGATPHVTTERINFGVVRPFNHLHKVRDGVWSVTTGHHHLTNTPAEIRLYALTEDLDFVDSSFELNIACQGYCISMNKQLNGWMRGAHVLESNDVDVLDAHAPTILVGWDLKVEPGGVVRYKFETARPKSGQLLHWAYAHHVKMLQPDGNAKVADTLSASQAPTKGLMQGVVGNTWVMKAPLYNATSRLDFLPHTDFTELRRGLLVNETRASLRWFSQPLHETNLADPPNWRHSMFKSDFYFSGKGFQKVAMVCLLAEELLTQQEMETCASWLGTGFECILSRSKGESTSSDCVGAPGGLYYDEVWGGLPSRVGYNQASNANPVLHCLLADFGNSCYNDHHYHFGYFVVAAAVLVKLQPEWKDNSGFVDFVSGLIRDTSNPSRDDLFFPRFRSFDWFDLHSWSRGLAPNPDGKDEESTSEELNLHYGIYLWGREMGNDNLQQLGATMLALATTTVQEFFLMGKNNPHHPQDYARNRAPGMLLQNKAQYATYFGNKFEYIHGIQMIPLSPALLLARTPTFSQLEWSEILCHLPLSPADPWTPVLLTGGLAMFDPNKALELLLQVRQESMDDGLTRAWALYWTSAALQQSLELGLRATLKESHSLSTTRLGAAASLRSTPLVHVRQDTIVMVHSAYSAHLAHGTTCGTRRASELASSAVPDATALRQGLPAAIRARRVLLGPGQWQLAHNCPVSAYLAAGIPKLIHPVQRGLPCLHGFAGMPTGFTSPLLQSWYSTESGEISEGSHIPATMEEETTTPPKAVMIGSPMSAASRYSSPRRAEKQQTFKLEKAQYRQSKQYLKPLRRALRDGEVDAGVTFSLAEIAEQCGNRSYRAAKEAYMRLAIGNHPWPMGVTFVTFHDRANRHKIGEGAQAHVLDDETTRKYVQMVKRLVTFA</sequence>
<dbReference type="InterPro" id="IPR014906">
    <property type="entry name" value="PRP4-like"/>
</dbReference>
<dbReference type="Gene3D" id="1.20.5.420">
    <property type="entry name" value="Immunoglobulin FC, subunit C"/>
    <property type="match status" value="1"/>
</dbReference>
<dbReference type="EMBL" id="CAJNJA010005776">
    <property type="protein sequence ID" value="CAE7198424.1"/>
    <property type="molecule type" value="Genomic_DNA"/>
</dbReference>
<dbReference type="Pfam" id="PF08799">
    <property type="entry name" value="PRP4"/>
    <property type="match status" value="1"/>
</dbReference>
<evidence type="ECO:0000259" key="11">
    <source>
        <dbReference type="SMART" id="SM00500"/>
    </source>
</evidence>
<feature type="binding site" evidence="9">
    <location>
        <position position="419"/>
    </location>
    <ligand>
        <name>Mg(2+)</name>
        <dbReference type="ChEBI" id="CHEBI:18420"/>
        <label>1</label>
    </ligand>
</feature>
<comment type="catalytic activity">
    <reaction evidence="1">
        <text>Hydrolysis of (1-&gt;3)-beta-D-glucosidic linkages in (1-&gt;3)-beta-D-glucans.</text>
        <dbReference type="EC" id="3.2.1.39"/>
    </reaction>
</comment>
<feature type="compositionally biased region" description="Basic and acidic residues" evidence="10">
    <location>
        <begin position="703"/>
        <end position="717"/>
    </location>
</feature>
<dbReference type="GO" id="GO:0046872">
    <property type="term" value="F:metal ion binding"/>
    <property type="evidence" value="ECO:0007669"/>
    <property type="project" value="UniProtKB-KW"/>
</dbReference>
<proteinExistence type="inferred from homology"/>
<dbReference type="Gene3D" id="1.10.287.1170">
    <property type="entry name" value="glycoside hydrolase family 81 endo-[beta] glucanase"/>
    <property type="match status" value="1"/>
</dbReference>
<dbReference type="GO" id="GO:0071555">
    <property type="term" value="P:cell wall organization"/>
    <property type="evidence" value="ECO:0007669"/>
    <property type="project" value="UniProtKB-KW"/>
</dbReference>
<dbReference type="OrthoDB" id="438191at2759"/>
<keyword evidence="7" id="KW-0961">Cell wall biogenesis/degradation</keyword>
<dbReference type="GO" id="GO:0052861">
    <property type="term" value="F:endo-1,3(4)-beta-glucanase activity"/>
    <property type="evidence" value="ECO:0007669"/>
    <property type="project" value="InterPro"/>
</dbReference>
<keyword evidence="6" id="KW-0326">Glycosidase</keyword>
<evidence type="ECO:0000256" key="2">
    <source>
        <dbReference type="ARBA" id="ARBA00010730"/>
    </source>
</evidence>
<accession>A0A812JDP0</accession>
<dbReference type="GO" id="GO:0042973">
    <property type="term" value="F:glucan endo-1,3-beta-D-glucosidase activity"/>
    <property type="evidence" value="ECO:0007669"/>
    <property type="project" value="UniProtKB-EC"/>
</dbReference>
<name>A0A812JDP0_9DINO</name>